<evidence type="ECO:0000313" key="8">
    <source>
        <dbReference type="Proteomes" id="UP000310158"/>
    </source>
</evidence>
<dbReference type="EMBL" id="SGPL01000306">
    <property type="protein sequence ID" value="THH14049.1"/>
    <property type="molecule type" value="Genomic_DNA"/>
</dbReference>
<evidence type="ECO:0000313" key="7">
    <source>
        <dbReference type="EMBL" id="THH14049.1"/>
    </source>
</evidence>
<dbReference type="PANTHER" id="PTHR21286:SF0">
    <property type="entry name" value="NUCLEAR PORE COMPLEX PROTEIN NUP160"/>
    <property type="match status" value="1"/>
</dbReference>
<dbReference type="SUPFAM" id="SSF50998">
    <property type="entry name" value="Quinoprotein alcohol dehydrogenase-like"/>
    <property type="match status" value="1"/>
</dbReference>
<keyword evidence="3" id="KW-0539">Nucleus</keyword>
<proteinExistence type="predicted"/>
<dbReference type="InterPro" id="IPR056536">
    <property type="entry name" value="TPR_NUP160_C"/>
</dbReference>
<dbReference type="InterPro" id="IPR011047">
    <property type="entry name" value="Quinoprotein_ADH-like_sf"/>
</dbReference>
<dbReference type="InterPro" id="IPR021717">
    <property type="entry name" value="Nucleoporin_Nup160"/>
</dbReference>
<keyword evidence="2" id="KW-0813">Transport</keyword>
<name>A0A4S4LPA1_9AGAM</name>
<evidence type="ECO:0000259" key="5">
    <source>
        <dbReference type="Pfam" id="PF23300"/>
    </source>
</evidence>
<organism evidence="7 8">
    <name type="scientific">Bondarzewia mesenterica</name>
    <dbReference type="NCBI Taxonomy" id="1095465"/>
    <lineage>
        <taxon>Eukaryota</taxon>
        <taxon>Fungi</taxon>
        <taxon>Dikarya</taxon>
        <taxon>Basidiomycota</taxon>
        <taxon>Agaricomycotina</taxon>
        <taxon>Agaricomycetes</taxon>
        <taxon>Russulales</taxon>
        <taxon>Bondarzewiaceae</taxon>
        <taxon>Bondarzewia</taxon>
    </lineage>
</organism>
<dbReference type="GO" id="GO:0005643">
    <property type="term" value="C:nuclear pore"/>
    <property type="evidence" value="ECO:0007669"/>
    <property type="project" value="UniProtKB-ARBA"/>
</dbReference>
<evidence type="ECO:0000256" key="3">
    <source>
        <dbReference type="ARBA" id="ARBA00023242"/>
    </source>
</evidence>
<feature type="domain" description="Nucleoporin Nup120/160 beta-propeller" evidence="4">
    <location>
        <begin position="61"/>
        <end position="544"/>
    </location>
</feature>
<feature type="domain" description="Nucleoporin nup120-like HEAT repeat" evidence="5">
    <location>
        <begin position="820"/>
        <end position="984"/>
    </location>
</feature>
<evidence type="ECO:0000259" key="4">
    <source>
        <dbReference type="Pfam" id="PF11715"/>
    </source>
</evidence>
<reference evidence="7 8" key="1">
    <citation type="submission" date="2019-02" db="EMBL/GenBank/DDBJ databases">
        <title>Genome sequencing of the rare red list fungi Bondarzewia mesenterica.</title>
        <authorList>
            <person name="Buettner E."/>
            <person name="Kellner H."/>
        </authorList>
    </citation>
    <scope>NUCLEOTIDE SEQUENCE [LARGE SCALE GENOMIC DNA]</scope>
    <source>
        <strain evidence="7 8">DSM 108281</strain>
    </source>
</reference>
<evidence type="ECO:0008006" key="9">
    <source>
        <dbReference type="Google" id="ProtNLM"/>
    </source>
</evidence>
<dbReference type="Pfam" id="PF23347">
    <property type="entry name" value="TPR_Nup160_C"/>
    <property type="match status" value="1"/>
</dbReference>
<evidence type="ECO:0000256" key="1">
    <source>
        <dbReference type="ARBA" id="ARBA00004123"/>
    </source>
</evidence>
<protein>
    <recommendedName>
        <fullName evidence="9">Nuclear pore complex protein Nup160</fullName>
    </recommendedName>
</protein>
<gene>
    <name evidence="7" type="ORF">EW146_g6244</name>
</gene>
<keyword evidence="8" id="KW-1185">Reference proteome</keyword>
<evidence type="ECO:0000259" key="6">
    <source>
        <dbReference type="Pfam" id="PF23347"/>
    </source>
</evidence>
<dbReference type="InterPro" id="IPR059141">
    <property type="entry name" value="Beta-prop_Nup120_160"/>
</dbReference>
<accession>A0A4S4LPA1</accession>
<dbReference type="GO" id="GO:0017056">
    <property type="term" value="F:structural constituent of nuclear pore"/>
    <property type="evidence" value="ECO:0007669"/>
    <property type="project" value="TreeGrafter"/>
</dbReference>
<dbReference type="Pfam" id="PF23300">
    <property type="entry name" value="HEAT_Nup120"/>
    <property type="match status" value="1"/>
</dbReference>
<dbReference type="Pfam" id="PF11715">
    <property type="entry name" value="Beta-prop_Nup120_160"/>
    <property type="match status" value="1"/>
</dbReference>
<sequence length="1374" mass="153191">MAENILVSNHLSSLYNPSQVSAISIHTSKRNTPLPPSRRASDPPAEHALSASLFFSKETGSILVRLIHNGLIVELVSLTTDTPPIRFVFPSAVLLTPAAFLSESRELHVLAVTSFGSLYRLVLPIRSSSQLWHEPMSNNWCREYHVRNMQGPSQGIVQVHGTHCVAVALDNGSLIRLDADFIGDDSFDDQWTETLLQHNSFLTTLTAFLPGHQSPADGSRFVSITSHPQPTDLGHVWTLSRDRTLRLWTARSGCVAARTLPSSLSTGTEGTPVTASSSTLKPSVLLDPEPQKLLAVFSVNSSSEGPYVLAFVPTPSSLTSGGFFQLFSAAHDSLQLLETIEASKYSVHCHLQDFLVLEGRLYTLWDHQGQSTKQSFDLLLSDQAVAPEDTPTWQIAAYPFEPELTPAYIDELLLAPGSLTDKLFSAIMQPGMFSPYTLRTAIDEYTDSYLLLPGPPPPQLRSSYATVGENIATVVGCTVNLTQDAHTGVAQYDKYWITLKRDWEGFIARCREVERSARWPLALGVGDPHKKDIVFVERERVGVLAAEDLPMRLHRLLSSGGEPLEAQFTVSEIAWTLRCKLGARIVRTLEEHMVNLVHQEIAFPFADIIHDQAQRSLFKEEIDEGLESWILGRLQSVENIDAATRVVLDVVGGLDKAVKCEEGVIEPSSEWTSGLTAAYATYSVNARYEFCICLITLLFFLSEDLPEWDPSLLAEVFAVFRGIAMLRYVGQQPTGDHVPSTVAAIGGSADADDVIARLRNLDVSHGGTTSASRALLHRLLAGYGGASGGSLAAAAHMFLDSTGMFEGTSPAHARKPEVMWCERFRLMGRYEVAREMLEWLPRTPAVMYVWARLWLDVGRDEDAAAALDNIAGSFGPNKVLTAEDAGALESVLPGTRLFNSDFEFYLHASALFKSALLTEHEVHFSQLALAVVPPNRVAVELWYSVIKGSIDLGYYDDAYSALMTTPYDNLRRDCARQLVYRMCEEHAVEKLMSFNFVGIVDEIEDSLSFKARNADPRVRPFYSRILYTWYISRGDYRNAALVMYQRATKLSTLTNDLSQYIPLVEQQLEAYVVAINALSLLDQKNAWIVLPLSSESDQPARKRRKFTRHIPEDKISSGKRDCEIVQLSDIVYEYTLSSARLDLVRGDPSLLTTGEALLSPSNVVLRLAQANRFNMALATARTLEVDMTDLFAHLTRQCLRLSRNPDAVISEYTSDWLLTDNAASWPGTPADQGWRYLKQALDRHDSAETDMKYTKIVFETISGFDRSSPPPPWLVQSLVEYHPDWLIRTALRYDILEFALEQTLSLIRKSNAQISQDLPKTAMSTWLPYTLIDQVLIATAEQTRMSKRAQRLRQDLDTEISNRIKRMQKLSRSL</sequence>
<dbReference type="Proteomes" id="UP000310158">
    <property type="component" value="Unassembled WGS sequence"/>
</dbReference>
<dbReference type="InterPro" id="IPR056548">
    <property type="entry name" value="HEAT_Nup120"/>
</dbReference>
<feature type="domain" description="NUP160 C-terminal TPR" evidence="6">
    <location>
        <begin position="1127"/>
        <end position="1373"/>
    </location>
</feature>
<dbReference type="OrthoDB" id="67716at2759"/>
<evidence type="ECO:0000256" key="2">
    <source>
        <dbReference type="ARBA" id="ARBA00022448"/>
    </source>
</evidence>
<comment type="caution">
    <text evidence="7">The sequence shown here is derived from an EMBL/GenBank/DDBJ whole genome shotgun (WGS) entry which is preliminary data.</text>
</comment>
<dbReference type="PANTHER" id="PTHR21286">
    <property type="entry name" value="NUCLEAR PORE COMPLEX PROTEIN NUP160"/>
    <property type="match status" value="1"/>
</dbReference>
<comment type="subcellular location">
    <subcellularLocation>
        <location evidence="1">Nucleus</location>
    </subcellularLocation>
</comment>